<dbReference type="GO" id="GO:0006401">
    <property type="term" value="P:RNA catabolic process"/>
    <property type="evidence" value="ECO:0007669"/>
    <property type="project" value="InterPro"/>
</dbReference>
<sequence>MDGQYEKSYGAYEQALHWLTEEQSSQSDLLVALASMAYMFQGADAAKTLLFQSIQLKPPSPWSLYATLALALLHKDSKLTKLVTDELAMFKDKKECLKHYALLISNAYLLQVNYEKYICQGCPNKAVKEVSNLIHKYPNDPYIWLTLSILLIRSLGEKGSYVASKCALTAMIFGQTNMDVTKVLCLVSQASFLAGNDRHALILAQKAVHCYPNVAEGWVVLISSLLNAKRTDYRMNNLVSAMSTEWSMGPMGIQGISATKRVTT</sequence>
<reference evidence="3 4" key="1">
    <citation type="journal article" date="2023" name="Insect Mol. Biol.">
        <title>Genome sequencing provides insights into the evolution of gene families encoding plant cell wall-degrading enzymes in longhorned beetles.</title>
        <authorList>
            <person name="Shin N.R."/>
            <person name="Okamura Y."/>
            <person name="Kirsch R."/>
            <person name="Pauchet Y."/>
        </authorList>
    </citation>
    <scope>NUCLEOTIDE SEQUENCE [LARGE SCALE GENOMIC DNA]</scope>
    <source>
        <strain evidence="3">EAD_L_NR</strain>
    </source>
</reference>
<dbReference type="PANTHER" id="PTHR15704:SF7">
    <property type="entry name" value="SUPERKILLER COMPLEX PROTEIN 3"/>
    <property type="match status" value="1"/>
</dbReference>
<evidence type="ECO:0000313" key="4">
    <source>
        <dbReference type="Proteomes" id="UP001159042"/>
    </source>
</evidence>
<comment type="caution">
    <text evidence="3">The sequence shown here is derived from an EMBL/GenBank/DDBJ whole genome shotgun (WGS) entry which is preliminary data.</text>
</comment>
<protein>
    <submittedName>
        <fullName evidence="3">Uncharacterized protein</fullName>
    </submittedName>
</protein>
<evidence type="ECO:0000256" key="1">
    <source>
        <dbReference type="ARBA" id="ARBA00022737"/>
    </source>
</evidence>
<evidence type="ECO:0000313" key="3">
    <source>
        <dbReference type="EMBL" id="KAJ8909618.1"/>
    </source>
</evidence>
<dbReference type="AlphaFoldDB" id="A0AAV8V632"/>
<evidence type="ECO:0000256" key="2">
    <source>
        <dbReference type="ARBA" id="ARBA00022803"/>
    </source>
</evidence>
<dbReference type="SUPFAM" id="SSF48452">
    <property type="entry name" value="TPR-like"/>
    <property type="match status" value="1"/>
</dbReference>
<keyword evidence="2" id="KW-0802">TPR repeat</keyword>
<dbReference type="InterPro" id="IPR011990">
    <property type="entry name" value="TPR-like_helical_dom_sf"/>
</dbReference>
<dbReference type="PANTHER" id="PTHR15704">
    <property type="entry name" value="SUPERKILLER 3 PROTEIN-RELATED"/>
    <property type="match status" value="1"/>
</dbReference>
<keyword evidence="4" id="KW-1185">Reference proteome</keyword>
<dbReference type="InterPro" id="IPR039226">
    <property type="entry name" value="Ski3/TTC37"/>
</dbReference>
<dbReference type="GO" id="GO:0055087">
    <property type="term" value="C:Ski complex"/>
    <property type="evidence" value="ECO:0007669"/>
    <property type="project" value="InterPro"/>
</dbReference>
<organism evidence="3 4">
    <name type="scientific">Exocentrus adspersus</name>
    <dbReference type="NCBI Taxonomy" id="1586481"/>
    <lineage>
        <taxon>Eukaryota</taxon>
        <taxon>Metazoa</taxon>
        <taxon>Ecdysozoa</taxon>
        <taxon>Arthropoda</taxon>
        <taxon>Hexapoda</taxon>
        <taxon>Insecta</taxon>
        <taxon>Pterygota</taxon>
        <taxon>Neoptera</taxon>
        <taxon>Endopterygota</taxon>
        <taxon>Coleoptera</taxon>
        <taxon>Polyphaga</taxon>
        <taxon>Cucujiformia</taxon>
        <taxon>Chrysomeloidea</taxon>
        <taxon>Cerambycidae</taxon>
        <taxon>Lamiinae</taxon>
        <taxon>Acanthocinini</taxon>
        <taxon>Exocentrus</taxon>
    </lineage>
</organism>
<name>A0AAV8V632_9CUCU</name>
<dbReference type="Gene3D" id="1.25.40.10">
    <property type="entry name" value="Tetratricopeptide repeat domain"/>
    <property type="match status" value="1"/>
</dbReference>
<dbReference type="EMBL" id="JANEYG010000471">
    <property type="protein sequence ID" value="KAJ8909618.1"/>
    <property type="molecule type" value="Genomic_DNA"/>
</dbReference>
<accession>A0AAV8V632</accession>
<gene>
    <name evidence="3" type="ORF">NQ315_004980</name>
</gene>
<dbReference type="Proteomes" id="UP001159042">
    <property type="component" value="Unassembled WGS sequence"/>
</dbReference>
<keyword evidence="1" id="KW-0677">Repeat</keyword>
<proteinExistence type="predicted"/>